<dbReference type="EMBL" id="JAVDRG010000019">
    <property type="protein sequence ID" value="MDR6443908.1"/>
    <property type="molecule type" value="Genomic_DNA"/>
</dbReference>
<comment type="caution">
    <text evidence="1">The sequence shown here is derived from an EMBL/GenBank/DDBJ whole genome shotgun (WGS) entry which is preliminary data.</text>
</comment>
<name>A0ACC6J1I1_9FLAO</name>
<protein>
    <submittedName>
        <fullName evidence="1">Uncharacterized protein</fullName>
    </submittedName>
</protein>
<reference evidence="1" key="1">
    <citation type="submission" date="2023-07" db="EMBL/GenBank/DDBJ databases">
        <title>Sorghum-associated microbial communities from plants grown in Nebraska, USA.</title>
        <authorList>
            <person name="Schachtman D."/>
        </authorList>
    </citation>
    <scope>NUCLEOTIDE SEQUENCE</scope>
    <source>
        <strain evidence="1">DS1280</strain>
    </source>
</reference>
<proteinExistence type="predicted"/>
<accession>A0ACC6J1I1</accession>
<sequence>MKKSILLTLFGVMTACSPSSEKKSAIGFSSTASVLNPNREKLAGKWLRPIGGQQREAQGFELQEDGTAASVNIHTLQYEKWNVSDDTLYLWYSTEI</sequence>
<keyword evidence="2" id="KW-1185">Reference proteome</keyword>
<evidence type="ECO:0000313" key="2">
    <source>
        <dbReference type="Proteomes" id="UP001184376"/>
    </source>
</evidence>
<gene>
    <name evidence="1" type="ORF">J2795_004661</name>
</gene>
<organism evidence="1 2">
    <name type="scientific">Chryseobacterium bernardetii</name>
    <dbReference type="NCBI Taxonomy" id="1241978"/>
    <lineage>
        <taxon>Bacteria</taxon>
        <taxon>Pseudomonadati</taxon>
        <taxon>Bacteroidota</taxon>
        <taxon>Flavobacteriia</taxon>
        <taxon>Flavobacteriales</taxon>
        <taxon>Weeksellaceae</taxon>
        <taxon>Chryseobacterium group</taxon>
        <taxon>Chryseobacterium</taxon>
    </lineage>
</organism>
<feature type="non-terminal residue" evidence="1">
    <location>
        <position position="96"/>
    </location>
</feature>
<dbReference type="Proteomes" id="UP001184376">
    <property type="component" value="Unassembled WGS sequence"/>
</dbReference>
<evidence type="ECO:0000313" key="1">
    <source>
        <dbReference type="EMBL" id="MDR6443908.1"/>
    </source>
</evidence>